<keyword evidence="3" id="KW-1015">Disulfide bond</keyword>
<keyword evidence="2" id="KW-0201">Cytochrome c-type biogenesis</keyword>
<feature type="domain" description="Thioredoxin" evidence="5">
    <location>
        <begin position="348"/>
        <end position="491"/>
    </location>
</feature>
<dbReference type="InterPro" id="IPR050553">
    <property type="entry name" value="Thioredoxin_ResA/DsbE_sf"/>
</dbReference>
<dbReference type="GO" id="GO:0030313">
    <property type="term" value="C:cell envelope"/>
    <property type="evidence" value="ECO:0007669"/>
    <property type="project" value="UniProtKB-SubCell"/>
</dbReference>
<dbReference type="GO" id="GO:0017004">
    <property type="term" value="P:cytochrome complex assembly"/>
    <property type="evidence" value="ECO:0007669"/>
    <property type="project" value="UniProtKB-KW"/>
</dbReference>
<dbReference type="EMBL" id="JAOTPL010000009">
    <property type="protein sequence ID" value="MCU7694468.1"/>
    <property type="molecule type" value="Genomic_DNA"/>
</dbReference>
<accession>A0AAE3LKC7</accession>
<comment type="subcellular location">
    <subcellularLocation>
        <location evidence="1">Cell envelope</location>
    </subcellularLocation>
</comment>
<dbReference type="AlphaFoldDB" id="A0AAE3LKC7"/>
<dbReference type="PROSITE" id="PS51352">
    <property type="entry name" value="THIOREDOXIN_2"/>
    <property type="match status" value="1"/>
</dbReference>
<dbReference type="PROSITE" id="PS51257">
    <property type="entry name" value="PROKAR_LIPOPROTEIN"/>
    <property type="match status" value="1"/>
</dbReference>
<reference evidence="6" key="1">
    <citation type="submission" date="2022-10" db="EMBL/GenBank/DDBJ databases">
        <authorList>
            <person name="Kim H.S."/>
            <person name="Kim J.-S."/>
            <person name="Suh M.K."/>
            <person name="Eom M.K."/>
            <person name="Lee J.-S."/>
        </authorList>
    </citation>
    <scope>NUCLEOTIDE SEQUENCE</scope>
    <source>
        <strain evidence="6">LIP-5</strain>
    </source>
</reference>
<dbReference type="InterPro" id="IPR012336">
    <property type="entry name" value="Thioredoxin-like_fold"/>
</dbReference>
<evidence type="ECO:0000256" key="4">
    <source>
        <dbReference type="ARBA" id="ARBA00023284"/>
    </source>
</evidence>
<evidence type="ECO:0000256" key="2">
    <source>
        <dbReference type="ARBA" id="ARBA00022748"/>
    </source>
</evidence>
<dbReference type="RefSeq" id="WP_263037953.1">
    <property type="nucleotide sequence ID" value="NZ_JAOTPL010000009.1"/>
</dbReference>
<evidence type="ECO:0000256" key="3">
    <source>
        <dbReference type="ARBA" id="ARBA00023157"/>
    </source>
</evidence>
<gene>
    <name evidence="6" type="ORF">OD355_08060</name>
</gene>
<dbReference type="InterPro" id="IPR013766">
    <property type="entry name" value="Thioredoxin_domain"/>
</dbReference>
<keyword evidence="4" id="KW-0676">Redox-active center</keyword>
<dbReference type="CDD" id="cd02966">
    <property type="entry name" value="TlpA_like_family"/>
    <property type="match status" value="1"/>
</dbReference>
<keyword evidence="7" id="KW-1185">Reference proteome</keyword>
<name>A0AAE3LKC7_9BACT</name>
<evidence type="ECO:0000313" key="7">
    <source>
        <dbReference type="Proteomes" id="UP001209317"/>
    </source>
</evidence>
<dbReference type="PANTHER" id="PTHR42852:SF6">
    <property type="entry name" value="THIOL:DISULFIDE INTERCHANGE PROTEIN DSBE"/>
    <property type="match status" value="1"/>
</dbReference>
<dbReference type="InterPro" id="IPR017937">
    <property type="entry name" value="Thioredoxin_CS"/>
</dbReference>
<dbReference type="SUPFAM" id="SSF52833">
    <property type="entry name" value="Thioredoxin-like"/>
    <property type="match status" value="1"/>
</dbReference>
<protein>
    <submittedName>
        <fullName evidence="6">TlpA family protein disulfide reductase</fullName>
    </submittedName>
</protein>
<dbReference type="Gene3D" id="3.40.30.10">
    <property type="entry name" value="Glutaredoxin"/>
    <property type="match status" value="1"/>
</dbReference>
<sequence>MYKIICLLTIITIVVTGCKPKNIFYQSKNIQNEKHAVYIAFDSSVFAPSAFWGGKAPLLDFQYYDSRTHNYATIPVSKTKQTKIYIENPVFLHLDPYAYMLSPRNSYLIKMNSETGDIYITGKNKAAFTETNFQDNFLLITREKTNKRMAVSRTYIDTSMSAEQIRQMYAKVLQSAEELNSYKQSVFDSLSNVIKPSTAFLQTAKNKFLSDFSGEYYWLGSNREALVIHNIYEQMIRNFINKRINTMTDEEVFYNRSTLEDILTHGLFYNRNNNPDFSNLQTEEVIIEQLDMVTNYFYGAAKDYLIGFSINRLIERDSKYLEQNRHRYLSKIKNKFIRKNLQRKYYAYKTGALANDILYDINENEHNFNNVLKGYQGTLLLVDVWASWCAPCLQENKYLDTLKETLKNEKIKFLHLSTDKTASSWKKSVVNYGNNQAVHFRLSNHARFKKQLDIKNIPRFILYDDKGAIIDDIAPFPSDNDKLYKLIKQHL</sequence>
<evidence type="ECO:0000256" key="1">
    <source>
        <dbReference type="ARBA" id="ARBA00004196"/>
    </source>
</evidence>
<proteinExistence type="predicted"/>
<dbReference type="PROSITE" id="PS00194">
    <property type="entry name" value="THIOREDOXIN_1"/>
    <property type="match status" value="1"/>
</dbReference>
<dbReference type="Pfam" id="PF13905">
    <property type="entry name" value="Thioredoxin_8"/>
    <property type="match status" value="1"/>
</dbReference>
<dbReference type="Proteomes" id="UP001209317">
    <property type="component" value="Unassembled WGS sequence"/>
</dbReference>
<evidence type="ECO:0000259" key="5">
    <source>
        <dbReference type="PROSITE" id="PS51352"/>
    </source>
</evidence>
<dbReference type="InterPro" id="IPR036249">
    <property type="entry name" value="Thioredoxin-like_sf"/>
</dbReference>
<comment type="caution">
    <text evidence="6">The sequence shown here is derived from an EMBL/GenBank/DDBJ whole genome shotgun (WGS) entry which is preliminary data.</text>
</comment>
<evidence type="ECO:0000313" key="6">
    <source>
        <dbReference type="EMBL" id="MCU7694468.1"/>
    </source>
</evidence>
<organism evidence="6 7">
    <name type="scientific">Haoranjiania flava</name>
    <dbReference type="NCBI Taxonomy" id="1856322"/>
    <lineage>
        <taxon>Bacteria</taxon>
        <taxon>Pseudomonadati</taxon>
        <taxon>Bacteroidota</taxon>
        <taxon>Chitinophagia</taxon>
        <taxon>Chitinophagales</taxon>
        <taxon>Chitinophagaceae</taxon>
        <taxon>Haoranjiania</taxon>
    </lineage>
</organism>
<dbReference type="PANTHER" id="PTHR42852">
    <property type="entry name" value="THIOL:DISULFIDE INTERCHANGE PROTEIN DSBE"/>
    <property type="match status" value="1"/>
</dbReference>